<proteinExistence type="predicted"/>
<dbReference type="EMBL" id="FSRL01000002">
    <property type="protein sequence ID" value="SIO29616.1"/>
    <property type="molecule type" value="Genomic_DNA"/>
</dbReference>
<dbReference type="InterPro" id="IPR038396">
    <property type="entry name" value="SpoIIAA-like_sf"/>
</dbReference>
<gene>
    <name evidence="1" type="ORF">SAMN05444002_3687</name>
</gene>
<evidence type="ECO:0000313" key="2">
    <source>
        <dbReference type="Proteomes" id="UP000184932"/>
    </source>
</evidence>
<dbReference type="AlphaFoldDB" id="A0A1N6IC73"/>
<protein>
    <submittedName>
        <fullName evidence="1">SpoIIAA-like</fullName>
    </submittedName>
</protein>
<dbReference type="InterPro" id="IPR021866">
    <property type="entry name" value="SpoIIAA-like"/>
</dbReference>
<accession>A0A1N6IC73</accession>
<dbReference type="Proteomes" id="UP000184932">
    <property type="component" value="Unassembled WGS sequence"/>
</dbReference>
<organism evidence="1 2">
    <name type="scientific">Vannielia litorea</name>
    <dbReference type="NCBI Taxonomy" id="1217970"/>
    <lineage>
        <taxon>Bacteria</taxon>
        <taxon>Pseudomonadati</taxon>
        <taxon>Pseudomonadota</taxon>
        <taxon>Alphaproteobacteria</taxon>
        <taxon>Rhodobacterales</taxon>
        <taxon>Paracoccaceae</taxon>
        <taxon>Vannielia</taxon>
    </lineage>
</organism>
<reference evidence="2" key="1">
    <citation type="submission" date="2016-11" db="EMBL/GenBank/DDBJ databases">
        <authorList>
            <person name="Varghese N."/>
            <person name="Submissions S."/>
        </authorList>
    </citation>
    <scope>NUCLEOTIDE SEQUENCE [LARGE SCALE GENOMIC DNA]</scope>
    <source>
        <strain evidence="2">DSM 29440</strain>
    </source>
</reference>
<sequence length="142" mass="15437">MTDGFTILPDYPPDVLAVSGQGTIDAAAYEEVLRPALEERLRRHDHVRLFYLLGEDFAGFTTGAAISDARLGMSHLHDFARIAVVTDVGWIRHGVSLFAPLISAPVRCFELAQLGAARAWITEADPSAEAYADPPVDDSFPV</sequence>
<evidence type="ECO:0000313" key="1">
    <source>
        <dbReference type="EMBL" id="SIO29616.1"/>
    </source>
</evidence>
<dbReference type="RefSeq" id="WP_074257858.1">
    <property type="nucleotide sequence ID" value="NZ_FSRL01000002.1"/>
</dbReference>
<dbReference type="Pfam" id="PF11964">
    <property type="entry name" value="SpoIIAA-like"/>
    <property type="match status" value="1"/>
</dbReference>
<dbReference type="InterPro" id="IPR036513">
    <property type="entry name" value="STAS_dom_sf"/>
</dbReference>
<keyword evidence="2" id="KW-1185">Reference proteome</keyword>
<dbReference type="SUPFAM" id="SSF52091">
    <property type="entry name" value="SpoIIaa-like"/>
    <property type="match status" value="1"/>
</dbReference>
<dbReference type="Gene3D" id="3.40.50.10600">
    <property type="entry name" value="SpoIIaa-like domains"/>
    <property type="match status" value="1"/>
</dbReference>
<name>A0A1N6IC73_9RHOB</name>